<dbReference type="OrthoDB" id="9954075at2"/>
<dbReference type="EMBL" id="QFYR01000001">
    <property type="protein sequence ID" value="RAK56935.1"/>
    <property type="molecule type" value="Genomic_DNA"/>
</dbReference>
<accession>A0A328ARK2</accession>
<keyword evidence="3" id="KW-1185">Reference proteome</keyword>
<name>A0A328ARK2_9CAUL</name>
<keyword evidence="1" id="KW-0812">Transmembrane</keyword>
<evidence type="ECO:0000313" key="3">
    <source>
        <dbReference type="Proteomes" id="UP000249725"/>
    </source>
</evidence>
<dbReference type="RefSeq" id="WP_111513387.1">
    <property type="nucleotide sequence ID" value="NZ_QFYR01000001.1"/>
</dbReference>
<gene>
    <name evidence="2" type="ORF">DJ018_02910</name>
</gene>
<evidence type="ECO:0000256" key="1">
    <source>
        <dbReference type="SAM" id="Phobius"/>
    </source>
</evidence>
<sequence length="81" mass="8595">MSDHTLDFVDDILPEEPNGELVHWMEPKPLSLGAVGITAATAGAFAIGVAATLGVLAVLHLLGPDREAADIPRRLKKLRKS</sequence>
<proteinExistence type="predicted"/>
<protein>
    <submittedName>
        <fullName evidence="2">Uncharacterized protein</fullName>
    </submittedName>
</protein>
<dbReference type="AlphaFoldDB" id="A0A328ARK2"/>
<dbReference type="Proteomes" id="UP000249725">
    <property type="component" value="Unassembled WGS sequence"/>
</dbReference>
<keyword evidence="1" id="KW-0472">Membrane</keyword>
<reference evidence="3" key="1">
    <citation type="submission" date="2018-05" db="EMBL/GenBank/DDBJ databases">
        <authorList>
            <person name="Li X."/>
        </authorList>
    </citation>
    <scope>NUCLEOTIDE SEQUENCE [LARGE SCALE GENOMIC DNA]</scope>
    <source>
        <strain evidence="3">YIM 73061</strain>
    </source>
</reference>
<organism evidence="2 3">
    <name type="scientific">Phenylobacterium deserti</name>
    <dbReference type="NCBI Taxonomy" id="1914756"/>
    <lineage>
        <taxon>Bacteria</taxon>
        <taxon>Pseudomonadati</taxon>
        <taxon>Pseudomonadota</taxon>
        <taxon>Alphaproteobacteria</taxon>
        <taxon>Caulobacterales</taxon>
        <taxon>Caulobacteraceae</taxon>
        <taxon>Phenylobacterium</taxon>
    </lineage>
</organism>
<comment type="caution">
    <text evidence="2">The sequence shown here is derived from an EMBL/GenBank/DDBJ whole genome shotgun (WGS) entry which is preliminary data.</text>
</comment>
<keyword evidence="1" id="KW-1133">Transmembrane helix</keyword>
<evidence type="ECO:0000313" key="2">
    <source>
        <dbReference type="EMBL" id="RAK56935.1"/>
    </source>
</evidence>
<feature type="transmembrane region" description="Helical" evidence="1">
    <location>
        <begin position="30"/>
        <end position="63"/>
    </location>
</feature>